<name>A0A5B7JVC5_PORTR</name>
<evidence type="ECO:0000313" key="1">
    <source>
        <dbReference type="EMBL" id="MPC98485.1"/>
    </source>
</evidence>
<gene>
    <name evidence="1" type="ORF">E2C01_093858</name>
</gene>
<proteinExistence type="predicted"/>
<protein>
    <submittedName>
        <fullName evidence="1">Uncharacterized protein</fullName>
    </submittedName>
</protein>
<dbReference type="AlphaFoldDB" id="A0A5B7JVC5"/>
<accession>A0A5B7JVC5</accession>
<comment type="caution">
    <text evidence="1">The sequence shown here is derived from an EMBL/GenBank/DDBJ whole genome shotgun (WGS) entry which is preliminary data.</text>
</comment>
<sequence>MWCRSVPSRCWRSSVSAGSSFVVM</sequence>
<organism evidence="1 2">
    <name type="scientific">Portunus trituberculatus</name>
    <name type="common">Swimming crab</name>
    <name type="synonym">Neptunus trituberculatus</name>
    <dbReference type="NCBI Taxonomy" id="210409"/>
    <lineage>
        <taxon>Eukaryota</taxon>
        <taxon>Metazoa</taxon>
        <taxon>Ecdysozoa</taxon>
        <taxon>Arthropoda</taxon>
        <taxon>Crustacea</taxon>
        <taxon>Multicrustacea</taxon>
        <taxon>Malacostraca</taxon>
        <taxon>Eumalacostraca</taxon>
        <taxon>Eucarida</taxon>
        <taxon>Decapoda</taxon>
        <taxon>Pleocyemata</taxon>
        <taxon>Brachyura</taxon>
        <taxon>Eubrachyura</taxon>
        <taxon>Portunoidea</taxon>
        <taxon>Portunidae</taxon>
        <taxon>Portuninae</taxon>
        <taxon>Portunus</taxon>
    </lineage>
</organism>
<dbReference type="Proteomes" id="UP000324222">
    <property type="component" value="Unassembled WGS sequence"/>
</dbReference>
<evidence type="ECO:0000313" key="2">
    <source>
        <dbReference type="Proteomes" id="UP000324222"/>
    </source>
</evidence>
<reference evidence="1 2" key="1">
    <citation type="submission" date="2019-05" db="EMBL/GenBank/DDBJ databases">
        <title>Another draft genome of Portunus trituberculatus and its Hox gene families provides insights of decapod evolution.</title>
        <authorList>
            <person name="Jeong J.-H."/>
            <person name="Song I."/>
            <person name="Kim S."/>
            <person name="Choi T."/>
            <person name="Kim D."/>
            <person name="Ryu S."/>
            <person name="Kim W."/>
        </authorList>
    </citation>
    <scope>NUCLEOTIDE SEQUENCE [LARGE SCALE GENOMIC DNA]</scope>
    <source>
        <tissue evidence="1">Muscle</tissue>
    </source>
</reference>
<dbReference type="EMBL" id="VSRR010114262">
    <property type="protein sequence ID" value="MPC98485.1"/>
    <property type="molecule type" value="Genomic_DNA"/>
</dbReference>
<keyword evidence="2" id="KW-1185">Reference proteome</keyword>